<dbReference type="PANTHER" id="PTHR47027">
    <property type="entry name" value="REVERSE TRANSCRIPTASE DOMAIN-CONTAINING PROTEIN"/>
    <property type="match status" value="1"/>
</dbReference>
<dbReference type="AlphaFoldDB" id="A0A9N9XC73"/>
<evidence type="ECO:0000313" key="2">
    <source>
        <dbReference type="Proteomes" id="UP001153709"/>
    </source>
</evidence>
<proteinExistence type="predicted"/>
<dbReference type="Proteomes" id="UP001153709">
    <property type="component" value="Chromosome 6"/>
</dbReference>
<keyword evidence="2" id="KW-1185">Reference proteome</keyword>
<protein>
    <recommendedName>
        <fullName evidence="3">Reverse transcriptase domain-containing protein</fullName>
    </recommendedName>
</protein>
<evidence type="ECO:0008006" key="3">
    <source>
        <dbReference type="Google" id="ProtNLM"/>
    </source>
</evidence>
<gene>
    <name evidence="1" type="ORF">DIABBA_LOCUS8944</name>
</gene>
<organism evidence="1 2">
    <name type="scientific">Diabrotica balteata</name>
    <name type="common">Banded cucumber beetle</name>
    <dbReference type="NCBI Taxonomy" id="107213"/>
    <lineage>
        <taxon>Eukaryota</taxon>
        <taxon>Metazoa</taxon>
        <taxon>Ecdysozoa</taxon>
        <taxon>Arthropoda</taxon>
        <taxon>Hexapoda</taxon>
        <taxon>Insecta</taxon>
        <taxon>Pterygota</taxon>
        <taxon>Neoptera</taxon>
        <taxon>Endopterygota</taxon>
        <taxon>Coleoptera</taxon>
        <taxon>Polyphaga</taxon>
        <taxon>Cucujiformia</taxon>
        <taxon>Chrysomeloidea</taxon>
        <taxon>Chrysomelidae</taxon>
        <taxon>Galerucinae</taxon>
        <taxon>Diabroticina</taxon>
        <taxon>Diabroticites</taxon>
        <taxon>Diabrotica</taxon>
    </lineage>
</organism>
<name>A0A9N9XC73_DIABA</name>
<dbReference type="EMBL" id="OU898281">
    <property type="protein sequence ID" value="CAG9835780.1"/>
    <property type="molecule type" value="Genomic_DNA"/>
</dbReference>
<dbReference type="PANTHER" id="PTHR47027:SF29">
    <property type="entry name" value="C2H2-TYPE DOMAIN-CONTAINING PROTEIN"/>
    <property type="match status" value="1"/>
</dbReference>
<reference evidence="1" key="1">
    <citation type="submission" date="2022-01" db="EMBL/GenBank/DDBJ databases">
        <authorList>
            <person name="King R."/>
        </authorList>
    </citation>
    <scope>NUCLEOTIDE SEQUENCE</scope>
</reference>
<dbReference type="OrthoDB" id="425681at2759"/>
<accession>A0A9N9XC73</accession>
<sequence length="226" mass="26962">MLSHKTEIILYAVAQSTLEIKDIFSSFEEAALNIGLKINEDKTKYMAVSKQERRRIRQNITINDHNFEVVKEFKYLGPTITNDNKLEREVEMRIMAGNRSFFAMQHLMKSKLLSRGTQIRIYKTIIRPAVAYGSETWTLTKRKVNKLLVWERKILRMIYGPYRDSVTNEWRGRYNNELESLFELENLDRYIKANRFRWTGHVIRSNDYRLINNVFCERPDERRSVG</sequence>
<evidence type="ECO:0000313" key="1">
    <source>
        <dbReference type="EMBL" id="CAG9835780.1"/>
    </source>
</evidence>